<dbReference type="AlphaFoldDB" id="A0AAN8VYC3"/>
<keyword evidence="1" id="KW-0732">Signal</keyword>
<evidence type="ECO:0000313" key="4">
    <source>
        <dbReference type="Proteomes" id="UP001370490"/>
    </source>
</evidence>
<dbReference type="PANTHER" id="PTHR34132:SF4">
    <property type="entry name" value="EXPRESSED PROTEIN"/>
    <property type="match status" value="1"/>
</dbReference>
<dbReference type="Proteomes" id="UP001370490">
    <property type="component" value="Unassembled WGS sequence"/>
</dbReference>
<name>A0AAN8VYC3_9MAGN</name>
<evidence type="ECO:0000313" key="2">
    <source>
        <dbReference type="EMBL" id="KAK6943103.1"/>
    </source>
</evidence>
<feature type="signal peptide" evidence="1">
    <location>
        <begin position="1"/>
        <end position="16"/>
    </location>
</feature>
<evidence type="ECO:0000256" key="1">
    <source>
        <dbReference type="SAM" id="SignalP"/>
    </source>
</evidence>
<organism evidence="2 4">
    <name type="scientific">Dillenia turbinata</name>
    <dbReference type="NCBI Taxonomy" id="194707"/>
    <lineage>
        <taxon>Eukaryota</taxon>
        <taxon>Viridiplantae</taxon>
        <taxon>Streptophyta</taxon>
        <taxon>Embryophyta</taxon>
        <taxon>Tracheophyta</taxon>
        <taxon>Spermatophyta</taxon>
        <taxon>Magnoliopsida</taxon>
        <taxon>eudicotyledons</taxon>
        <taxon>Gunneridae</taxon>
        <taxon>Pentapetalae</taxon>
        <taxon>Dilleniales</taxon>
        <taxon>Dilleniaceae</taxon>
        <taxon>Dillenia</taxon>
    </lineage>
</organism>
<feature type="chain" id="PRO_5044710963" evidence="1">
    <location>
        <begin position="17"/>
        <end position="81"/>
    </location>
</feature>
<accession>A0AAN8VYC3</accession>
<evidence type="ECO:0000313" key="3">
    <source>
        <dbReference type="EMBL" id="KAK6943105.1"/>
    </source>
</evidence>
<dbReference type="PANTHER" id="PTHR34132">
    <property type="entry name" value="EMB|CAB87627.1-RELATED"/>
    <property type="match status" value="1"/>
</dbReference>
<dbReference type="EMBL" id="JBAMMX010000004">
    <property type="protein sequence ID" value="KAK6943103.1"/>
    <property type="molecule type" value="Genomic_DNA"/>
</dbReference>
<keyword evidence="4" id="KW-1185">Reference proteome</keyword>
<proteinExistence type="predicted"/>
<sequence length="81" mass="9191">MCPLRLILMFLSMALAGFMALRHARSWNLVDSADKSDQDSPSISRLEKVKSCLGRTFWTLVDMASGKYLWKNLVSTLSHRS</sequence>
<protein>
    <submittedName>
        <fullName evidence="2">Uncharacterized protein</fullName>
    </submittedName>
</protein>
<comment type="caution">
    <text evidence="2">The sequence shown here is derived from an EMBL/GenBank/DDBJ whole genome shotgun (WGS) entry which is preliminary data.</text>
</comment>
<reference evidence="2 4" key="1">
    <citation type="submission" date="2023-12" db="EMBL/GenBank/DDBJ databases">
        <title>A high-quality genome assembly for Dillenia turbinata (Dilleniales).</title>
        <authorList>
            <person name="Chanderbali A."/>
        </authorList>
    </citation>
    <scope>NUCLEOTIDE SEQUENCE [LARGE SCALE GENOMIC DNA]</scope>
    <source>
        <strain evidence="2">LSX21</strain>
        <tissue evidence="2">Leaf</tissue>
    </source>
</reference>
<dbReference type="EMBL" id="JBAMMX010000004">
    <property type="protein sequence ID" value="KAK6943105.1"/>
    <property type="molecule type" value="Genomic_DNA"/>
</dbReference>
<gene>
    <name evidence="2" type="ORF">RJ641_028480</name>
    <name evidence="3" type="ORF">RJ641_028482</name>
</gene>